<evidence type="ECO:0000259" key="5">
    <source>
        <dbReference type="PROSITE" id="PS50842"/>
    </source>
</evidence>
<feature type="chain" id="PRO_5040302717" evidence="4">
    <location>
        <begin position="26"/>
        <end position="268"/>
    </location>
</feature>
<accession>A0A9Q0JEK9</accession>
<evidence type="ECO:0000256" key="3">
    <source>
        <dbReference type="RuleBase" id="RU003460"/>
    </source>
</evidence>
<dbReference type="InterPro" id="IPR007118">
    <property type="entry name" value="Expan_Lol_pI"/>
</dbReference>
<comment type="subcellular location">
    <subcellularLocation>
        <location evidence="1">Secreted</location>
    </subcellularLocation>
</comment>
<sequence>MALFHVKQSIVFVLVLLFLVHSCYCFNPKLLNVSMVQAASNWSPAGATWYGSRTGAGSDGGACGYGTAVEQAPFSSMISAAGPSLYKSGEGCGACYQVRCTSNAACSGNPVTVVITDQCPGCTSESAHFDLSGTSFGAMAKPGQEEQLRNAGVLQIEYTKSQCKYPGRTVTFHVDAGSNPYYFATLVEYEDGDGEISSVELKQATDSDSWLPMQHSWGAVWQLNSGSLLRGPLSLKLTSDGSGETIVAAGVIPADWQPGKTYRSLVNF</sequence>
<reference evidence="7" key="2">
    <citation type="journal article" date="2023" name="Plants (Basel)">
        <title>Annotation of the Turnera subulata (Passifloraceae) Draft Genome Reveals the S-Locus Evolved after the Divergence of Turneroideae from Passifloroideae in a Stepwise Manner.</title>
        <authorList>
            <person name="Henning P.M."/>
            <person name="Roalson E.H."/>
            <person name="Mir W."/>
            <person name="McCubbin A.G."/>
            <person name="Shore J.S."/>
        </authorList>
    </citation>
    <scope>NUCLEOTIDE SEQUENCE</scope>
    <source>
        <strain evidence="7">F60SS</strain>
    </source>
</reference>
<dbReference type="EMBL" id="JAKUCV010003182">
    <property type="protein sequence ID" value="KAJ4839821.1"/>
    <property type="molecule type" value="Genomic_DNA"/>
</dbReference>
<keyword evidence="4" id="KW-0732">Signal</keyword>
<dbReference type="SUPFAM" id="SSF50685">
    <property type="entry name" value="Barwin-like endoglucanases"/>
    <property type="match status" value="1"/>
</dbReference>
<keyword evidence="2" id="KW-0964">Secreted</keyword>
<evidence type="ECO:0000256" key="4">
    <source>
        <dbReference type="SAM" id="SignalP"/>
    </source>
</evidence>
<reference evidence="7" key="1">
    <citation type="submission" date="2022-02" db="EMBL/GenBank/DDBJ databases">
        <authorList>
            <person name="Henning P.M."/>
            <person name="McCubbin A.G."/>
            <person name="Shore J.S."/>
        </authorList>
    </citation>
    <scope>NUCLEOTIDE SEQUENCE</scope>
    <source>
        <strain evidence="7">F60SS</strain>
        <tissue evidence="7">Leaves</tissue>
    </source>
</reference>
<dbReference type="PRINTS" id="PR00829">
    <property type="entry name" value="LOLP1ALLERGN"/>
</dbReference>
<dbReference type="Pfam" id="PF03330">
    <property type="entry name" value="DPBB_1"/>
    <property type="match status" value="1"/>
</dbReference>
<dbReference type="GO" id="GO:0009653">
    <property type="term" value="P:anatomical structure morphogenesis"/>
    <property type="evidence" value="ECO:0007669"/>
    <property type="project" value="UniProtKB-ARBA"/>
</dbReference>
<evidence type="ECO:0000259" key="6">
    <source>
        <dbReference type="PROSITE" id="PS50843"/>
    </source>
</evidence>
<dbReference type="InterPro" id="IPR036749">
    <property type="entry name" value="Expansin_CBD_sf"/>
</dbReference>
<feature type="domain" description="Expansin-like CBD" evidence="6">
    <location>
        <begin position="181"/>
        <end position="264"/>
    </location>
</feature>
<feature type="domain" description="Expansin-like EG45" evidence="5">
    <location>
        <begin position="60"/>
        <end position="168"/>
    </location>
</feature>
<gene>
    <name evidence="7" type="primary">EXPB2_1</name>
    <name evidence="7" type="ORF">Tsubulata_010035</name>
</gene>
<dbReference type="Pfam" id="PF01357">
    <property type="entry name" value="Expansin_C"/>
    <property type="match status" value="1"/>
</dbReference>
<dbReference type="InterPro" id="IPR009009">
    <property type="entry name" value="RlpA-like_DPBB"/>
</dbReference>
<organism evidence="7 8">
    <name type="scientific">Turnera subulata</name>
    <dbReference type="NCBI Taxonomy" id="218843"/>
    <lineage>
        <taxon>Eukaryota</taxon>
        <taxon>Viridiplantae</taxon>
        <taxon>Streptophyta</taxon>
        <taxon>Embryophyta</taxon>
        <taxon>Tracheophyta</taxon>
        <taxon>Spermatophyta</taxon>
        <taxon>Magnoliopsida</taxon>
        <taxon>eudicotyledons</taxon>
        <taxon>Gunneridae</taxon>
        <taxon>Pentapetalae</taxon>
        <taxon>rosids</taxon>
        <taxon>fabids</taxon>
        <taxon>Malpighiales</taxon>
        <taxon>Passifloraceae</taxon>
        <taxon>Turnera</taxon>
    </lineage>
</organism>
<dbReference type="PANTHER" id="PTHR31692:SF56">
    <property type="entry name" value="EXPANSIN-B2-RELATED"/>
    <property type="match status" value="1"/>
</dbReference>
<dbReference type="PANTHER" id="PTHR31692">
    <property type="entry name" value="EXPANSIN-B3"/>
    <property type="match status" value="1"/>
</dbReference>
<comment type="caution">
    <text evidence="7">The sequence shown here is derived from an EMBL/GenBank/DDBJ whole genome shotgun (WGS) entry which is preliminary data.</text>
</comment>
<dbReference type="InterPro" id="IPR007112">
    <property type="entry name" value="Expansin/allergen_DPBB_dom"/>
</dbReference>
<comment type="similarity">
    <text evidence="3">Belongs to the expansin family.</text>
</comment>
<evidence type="ECO:0000256" key="2">
    <source>
        <dbReference type="ARBA" id="ARBA00022525"/>
    </source>
</evidence>
<evidence type="ECO:0000313" key="8">
    <source>
        <dbReference type="Proteomes" id="UP001141552"/>
    </source>
</evidence>
<proteinExistence type="inferred from homology"/>
<keyword evidence="8" id="KW-1185">Reference proteome</keyword>
<dbReference type="PROSITE" id="PS50842">
    <property type="entry name" value="EXPANSIN_EG45"/>
    <property type="match status" value="1"/>
</dbReference>
<feature type="signal peptide" evidence="4">
    <location>
        <begin position="1"/>
        <end position="25"/>
    </location>
</feature>
<dbReference type="SMART" id="SM00837">
    <property type="entry name" value="DPBB_1"/>
    <property type="match status" value="1"/>
</dbReference>
<dbReference type="AlphaFoldDB" id="A0A9Q0JEK9"/>
<dbReference type="InterPro" id="IPR007117">
    <property type="entry name" value="Expansin_CBD"/>
</dbReference>
<dbReference type="CDD" id="cd22275">
    <property type="entry name" value="DPBB_EXPB_N"/>
    <property type="match status" value="1"/>
</dbReference>
<dbReference type="SUPFAM" id="SSF49590">
    <property type="entry name" value="PHL pollen allergen"/>
    <property type="match status" value="1"/>
</dbReference>
<evidence type="ECO:0000313" key="7">
    <source>
        <dbReference type="EMBL" id="KAJ4839821.1"/>
    </source>
</evidence>
<dbReference type="InterPro" id="IPR036908">
    <property type="entry name" value="RlpA-like_sf"/>
</dbReference>
<dbReference type="PROSITE" id="PS50843">
    <property type="entry name" value="EXPANSIN_CBD"/>
    <property type="match status" value="1"/>
</dbReference>
<dbReference type="PRINTS" id="PR01225">
    <property type="entry name" value="EXPANSNFAMLY"/>
</dbReference>
<dbReference type="Gene3D" id="2.40.40.10">
    <property type="entry name" value="RlpA-like domain"/>
    <property type="match status" value="1"/>
</dbReference>
<dbReference type="GO" id="GO:0005576">
    <property type="term" value="C:extracellular region"/>
    <property type="evidence" value="ECO:0007669"/>
    <property type="project" value="UniProtKB-SubCell"/>
</dbReference>
<dbReference type="OrthoDB" id="406505at2759"/>
<evidence type="ECO:0000256" key="1">
    <source>
        <dbReference type="ARBA" id="ARBA00004613"/>
    </source>
</evidence>
<name>A0A9Q0JEK9_9ROSI</name>
<dbReference type="InterPro" id="IPR005795">
    <property type="entry name" value="LolPI"/>
</dbReference>
<protein>
    <submittedName>
        <fullName evidence="7">Expansin-B2</fullName>
    </submittedName>
</protein>
<dbReference type="Proteomes" id="UP001141552">
    <property type="component" value="Unassembled WGS sequence"/>
</dbReference>
<dbReference type="Gene3D" id="2.60.40.760">
    <property type="entry name" value="Expansin, cellulose-binding-like domain"/>
    <property type="match status" value="1"/>
</dbReference>